<organism evidence="1">
    <name type="scientific">Arundo donax</name>
    <name type="common">Giant reed</name>
    <name type="synonym">Donax arundinaceus</name>
    <dbReference type="NCBI Taxonomy" id="35708"/>
    <lineage>
        <taxon>Eukaryota</taxon>
        <taxon>Viridiplantae</taxon>
        <taxon>Streptophyta</taxon>
        <taxon>Embryophyta</taxon>
        <taxon>Tracheophyta</taxon>
        <taxon>Spermatophyta</taxon>
        <taxon>Magnoliopsida</taxon>
        <taxon>Liliopsida</taxon>
        <taxon>Poales</taxon>
        <taxon>Poaceae</taxon>
        <taxon>PACMAD clade</taxon>
        <taxon>Arundinoideae</taxon>
        <taxon>Arundineae</taxon>
        <taxon>Arundo</taxon>
    </lineage>
</organism>
<sequence length="77" mass="8375">MIQRQASRSDGSVTLGSLLMRLIKSSKYGGLFPGLPNLFRRHVTNWRRSASTFSGLASNSGSISILTHRGPLIDTSI</sequence>
<reference evidence="1" key="2">
    <citation type="journal article" date="2015" name="Data Brief">
        <title>Shoot transcriptome of the giant reed, Arundo donax.</title>
        <authorList>
            <person name="Barrero R.A."/>
            <person name="Guerrero F.D."/>
            <person name="Moolhuijzen P."/>
            <person name="Goolsby J.A."/>
            <person name="Tidwell J."/>
            <person name="Bellgard S.E."/>
            <person name="Bellgard M.I."/>
        </authorList>
    </citation>
    <scope>NUCLEOTIDE SEQUENCE</scope>
    <source>
        <tissue evidence="1">Shoot tissue taken approximately 20 cm above the soil surface</tissue>
    </source>
</reference>
<dbReference type="EMBL" id="GBRH01262168">
    <property type="protein sequence ID" value="JAD35727.1"/>
    <property type="molecule type" value="Transcribed_RNA"/>
</dbReference>
<protein>
    <submittedName>
        <fullName evidence="1">Uncharacterized protein</fullName>
    </submittedName>
</protein>
<evidence type="ECO:0000313" key="1">
    <source>
        <dbReference type="EMBL" id="JAD35727.1"/>
    </source>
</evidence>
<reference evidence="1" key="1">
    <citation type="submission" date="2014-09" db="EMBL/GenBank/DDBJ databases">
        <authorList>
            <person name="Magalhaes I.L.F."/>
            <person name="Oliveira U."/>
            <person name="Santos F.R."/>
            <person name="Vidigal T.H.D.A."/>
            <person name="Brescovit A.D."/>
            <person name="Santos A.J."/>
        </authorList>
    </citation>
    <scope>NUCLEOTIDE SEQUENCE</scope>
    <source>
        <tissue evidence="1">Shoot tissue taken approximately 20 cm above the soil surface</tissue>
    </source>
</reference>
<accession>A0A0A8ZLK3</accession>
<proteinExistence type="predicted"/>
<dbReference type="AlphaFoldDB" id="A0A0A8ZLK3"/>
<name>A0A0A8ZLK3_ARUDO</name>